<dbReference type="OrthoDB" id="28313at2157"/>
<comment type="caution">
    <text evidence="2">The sequence shown here is derived from an EMBL/GenBank/DDBJ whole genome shotgun (WGS) entry which is preliminary data.</text>
</comment>
<evidence type="ECO:0000259" key="1">
    <source>
        <dbReference type="SMART" id="SM00849"/>
    </source>
</evidence>
<feature type="domain" description="Metallo-beta-lactamase" evidence="1">
    <location>
        <begin position="7"/>
        <end position="175"/>
    </location>
</feature>
<dbReference type="Proteomes" id="UP000053462">
    <property type="component" value="Unassembled WGS sequence"/>
</dbReference>
<dbReference type="InterPro" id="IPR050114">
    <property type="entry name" value="UPF0173_UPF0282_UlaG_hydrolase"/>
</dbReference>
<dbReference type="SUPFAM" id="SSF56281">
    <property type="entry name" value="Metallo-hydrolase/oxidoreductase"/>
    <property type="match status" value="1"/>
</dbReference>
<evidence type="ECO:0000313" key="3">
    <source>
        <dbReference type="Proteomes" id="UP000053462"/>
    </source>
</evidence>
<protein>
    <recommendedName>
        <fullName evidence="1">Metallo-beta-lactamase domain-containing protein</fullName>
    </recommendedName>
</protein>
<dbReference type="PANTHER" id="PTHR43546">
    <property type="entry name" value="UPF0173 METAL-DEPENDENT HYDROLASE MJ1163-RELATED"/>
    <property type="match status" value="1"/>
</dbReference>
<dbReference type="RefSeq" id="WP_058939736.1">
    <property type="nucleotide sequence ID" value="NZ_LLYW01000043.1"/>
</dbReference>
<dbReference type="InterPro" id="IPR036866">
    <property type="entry name" value="RibonucZ/Hydroxyglut_hydro"/>
</dbReference>
<sequence>MKIIWYGHACFWVETNGVRLLIDPYPEVDDDRIGEVDYILITHEHVDHYGKVELLSRLRDAIVIGPKPVYMTAISDGVTKVREIEDGQTIELKNGVKVTAFYMEHPSSQYPLGYLIEGDKALFHTGDTYSTPVLQRLRGRVDVLLVPISGRSTANEREAAQIVEDMRPRLVIPMHYGIYGTGSPEKLRDELQKKRIWTLVRPLELYEEFTL</sequence>
<proteinExistence type="predicted"/>
<evidence type="ECO:0000313" key="2">
    <source>
        <dbReference type="EMBL" id="KUH31970.1"/>
    </source>
</evidence>
<gene>
    <name evidence="2" type="ORF">APY94_11315</name>
</gene>
<organism evidence="2 3">
    <name type="scientific">Thermococcus celericrescens</name>
    <dbReference type="NCBI Taxonomy" id="227598"/>
    <lineage>
        <taxon>Archaea</taxon>
        <taxon>Methanobacteriati</taxon>
        <taxon>Methanobacteriota</taxon>
        <taxon>Thermococci</taxon>
        <taxon>Thermococcales</taxon>
        <taxon>Thermococcaceae</taxon>
        <taxon>Thermococcus</taxon>
    </lineage>
</organism>
<accession>A0A100XW25</accession>
<dbReference type="PANTHER" id="PTHR43546:SF8">
    <property type="entry name" value="METALLO-BETA-LACTAMASE DOMAIN-CONTAINING PROTEIN"/>
    <property type="match status" value="1"/>
</dbReference>
<reference evidence="2 3" key="1">
    <citation type="submission" date="2015-10" db="EMBL/GenBank/DDBJ databases">
        <title>Draft genome sequence of Thermococcus celericrescens strain DSM 17994.</title>
        <authorList>
            <person name="Hong S.-J."/>
            <person name="Park C.-E."/>
            <person name="Shin J.-H."/>
        </authorList>
    </citation>
    <scope>NUCLEOTIDE SEQUENCE [LARGE SCALE GENOMIC DNA]</scope>
    <source>
        <strain evidence="2 3">DSM 17994</strain>
    </source>
</reference>
<dbReference type="STRING" id="227598.APY94_11315"/>
<dbReference type="Pfam" id="PF13483">
    <property type="entry name" value="Lactamase_B_3"/>
    <property type="match status" value="1"/>
</dbReference>
<dbReference type="InterPro" id="IPR001279">
    <property type="entry name" value="Metallo-B-lactamas"/>
</dbReference>
<name>A0A100XW25_9EURY</name>
<dbReference type="SMART" id="SM00849">
    <property type="entry name" value="Lactamase_B"/>
    <property type="match status" value="1"/>
</dbReference>
<keyword evidence="3" id="KW-1185">Reference proteome</keyword>
<dbReference type="AlphaFoldDB" id="A0A100XW25"/>
<dbReference type="Gene3D" id="3.60.15.10">
    <property type="entry name" value="Ribonuclease Z/Hydroxyacylglutathione hydrolase-like"/>
    <property type="match status" value="1"/>
</dbReference>
<dbReference type="EMBL" id="LLYW01000043">
    <property type="protein sequence ID" value="KUH31970.1"/>
    <property type="molecule type" value="Genomic_DNA"/>
</dbReference>